<dbReference type="InterPro" id="IPR036291">
    <property type="entry name" value="NAD(P)-bd_dom_sf"/>
</dbReference>
<dbReference type="Proteomes" id="UP000823891">
    <property type="component" value="Unassembled WGS sequence"/>
</dbReference>
<dbReference type="EMBL" id="DWWS01000021">
    <property type="protein sequence ID" value="HJC23174.1"/>
    <property type="molecule type" value="Genomic_DNA"/>
</dbReference>
<dbReference type="PANTHER" id="PTHR43431:SF1">
    <property type="entry name" value="OS08G0476300 PROTEIN"/>
    <property type="match status" value="1"/>
</dbReference>
<dbReference type="SUPFAM" id="SSF51735">
    <property type="entry name" value="NAD(P)-binding Rossmann-fold domains"/>
    <property type="match status" value="1"/>
</dbReference>
<reference evidence="1" key="1">
    <citation type="journal article" date="2021" name="PeerJ">
        <title>Extensive microbial diversity within the chicken gut microbiome revealed by metagenomics and culture.</title>
        <authorList>
            <person name="Gilroy R."/>
            <person name="Ravi A."/>
            <person name="Getino M."/>
            <person name="Pursley I."/>
            <person name="Horton D.L."/>
            <person name="Alikhan N.F."/>
            <person name="Baker D."/>
            <person name="Gharbi K."/>
            <person name="Hall N."/>
            <person name="Watson M."/>
            <person name="Adriaenssens E.M."/>
            <person name="Foster-Nyarko E."/>
            <person name="Jarju S."/>
            <person name="Secka A."/>
            <person name="Antonio M."/>
            <person name="Oren A."/>
            <person name="Chaudhuri R.R."/>
            <person name="La Ragione R."/>
            <person name="Hildebrand F."/>
            <person name="Pallen M.J."/>
        </authorList>
    </citation>
    <scope>NUCLEOTIDE SEQUENCE</scope>
    <source>
        <strain evidence="1">USAMLcec2-132</strain>
    </source>
</reference>
<reference evidence="1" key="2">
    <citation type="submission" date="2021-04" db="EMBL/GenBank/DDBJ databases">
        <authorList>
            <person name="Gilroy R."/>
        </authorList>
    </citation>
    <scope>NUCLEOTIDE SEQUENCE</scope>
    <source>
        <strain evidence="1">USAMLcec2-132</strain>
    </source>
</reference>
<gene>
    <name evidence="1" type="ORF">H9761_05645</name>
</gene>
<accession>A0A9D2SNT0</accession>
<protein>
    <submittedName>
        <fullName evidence="1">SDR family NAD(P)-dependent oxidoreductase</fullName>
    </submittedName>
</protein>
<comment type="caution">
    <text evidence="1">The sequence shown here is derived from an EMBL/GenBank/DDBJ whole genome shotgun (WGS) entry which is preliminary data.</text>
</comment>
<dbReference type="AlphaFoldDB" id="A0A9D2SNT0"/>
<evidence type="ECO:0000313" key="1">
    <source>
        <dbReference type="EMBL" id="HJC23174.1"/>
    </source>
</evidence>
<sequence length="215" mass="23987">MKKTAVIVGVGPGLGKHIALKFGAMDFRVVLLARKEAALKEYQKDLIKQGIETNYYQADAADDVSLKNAFDKIVERFGMMDVLIYNVGVTTLDEKTHIDTDTLMERYRVDVAGAYTCIRLLDTEEFARKNGAILITGGKLATQPHFAFLPLSMDKAALRAMVYAMHPVLKEKGIFLGMVTVMGGIAPGSHFAPEKIAEKYWELYTDRSKIEVQYD</sequence>
<proteinExistence type="predicted"/>
<dbReference type="Gene3D" id="3.40.50.720">
    <property type="entry name" value="NAD(P)-binding Rossmann-like Domain"/>
    <property type="match status" value="1"/>
</dbReference>
<name>A0A9D2SNT0_9FIRM</name>
<dbReference type="Pfam" id="PF00106">
    <property type="entry name" value="adh_short"/>
    <property type="match status" value="1"/>
</dbReference>
<dbReference type="InterPro" id="IPR002347">
    <property type="entry name" value="SDR_fam"/>
</dbReference>
<dbReference type="PANTHER" id="PTHR43431">
    <property type="entry name" value="OXIDOREDUCTASE, SHORT CHAIN DEHYDROGENASE/REDUCTASE FAMILY (AFU_ORTHOLOGUE AFUA_5G14000)"/>
    <property type="match status" value="1"/>
</dbReference>
<organism evidence="1 2">
    <name type="scientific">Candidatus Eisenbergiella merdavium</name>
    <dbReference type="NCBI Taxonomy" id="2838551"/>
    <lineage>
        <taxon>Bacteria</taxon>
        <taxon>Bacillati</taxon>
        <taxon>Bacillota</taxon>
        <taxon>Clostridia</taxon>
        <taxon>Lachnospirales</taxon>
        <taxon>Lachnospiraceae</taxon>
        <taxon>Eisenbergiella</taxon>
    </lineage>
</organism>
<evidence type="ECO:0000313" key="2">
    <source>
        <dbReference type="Proteomes" id="UP000823891"/>
    </source>
</evidence>